<comment type="caution">
    <text evidence="2">The sequence shown here is derived from an EMBL/GenBank/DDBJ whole genome shotgun (WGS) entry which is preliminary data.</text>
</comment>
<sequence>MVKSAVSDGFRPSSSPIQSCGPDKEDYIEVKYSVPVETKMLYGSDLLQSKQTILVAEPCLYMANKLSVSKHNIINKIIFDLKYEGKDFTNSDYGFHEKEEVIISRSFSPPE</sequence>
<name>A0AAV4Y7W2_CAEEX</name>
<dbReference type="Proteomes" id="UP001054945">
    <property type="component" value="Unassembled WGS sequence"/>
</dbReference>
<evidence type="ECO:0000313" key="2">
    <source>
        <dbReference type="EMBL" id="GIZ03113.1"/>
    </source>
</evidence>
<gene>
    <name evidence="2" type="ORF">CEXT_690801</name>
</gene>
<protein>
    <submittedName>
        <fullName evidence="2">Uncharacterized protein</fullName>
    </submittedName>
</protein>
<evidence type="ECO:0000256" key="1">
    <source>
        <dbReference type="SAM" id="MobiDB-lite"/>
    </source>
</evidence>
<proteinExistence type="predicted"/>
<feature type="region of interest" description="Disordered" evidence="1">
    <location>
        <begin position="1"/>
        <end position="22"/>
    </location>
</feature>
<dbReference type="EMBL" id="BPLR01018904">
    <property type="protein sequence ID" value="GIZ03113.1"/>
    <property type="molecule type" value="Genomic_DNA"/>
</dbReference>
<reference evidence="2 3" key="1">
    <citation type="submission" date="2021-06" db="EMBL/GenBank/DDBJ databases">
        <title>Caerostris extrusa draft genome.</title>
        <authorList>
            <person name="Kono N."/>
            <person name="Arakawa K."/>
        </authorList>
    </citation>
    <scope>NUCLEOTIDE SEQUENCE [LARGE SCALE GENOMIC DNA]</scope>
</reference>
<dbReference type="AlphaFoldDB" id="A0AAV4Y7W2"/>
<keyword evidence="3" id="KW-1185">Reference proteome</keyword>
<evidence type="ECO:0000313" key="3">
    <source>
        <dbReference type="Proteomes" id="UP001054945"/>
    </source>
</evidence>
<organism evidence="2 3">
    <name type="scientific">Caerostris extrusa</name>
    <name type="common">Bark spider</name>
    <name type="synonym">Caerostris bankana</name>
    <dbReference type="NCBI Taxonomy" id="172846"/>
    <lineage>
        <taxon>Eukaryota</taxon>
        <taxon>Metazoa</taxon>
        <taxon>Ecdysozoa</taxon>
        <taxon>Arthropoda</taxon>
        <taxon>Chelicerata</taxon>
        <taxon>Arachnida</taxon>
        <taxon>Araneae</taxon>
        <taxon>Araneomorphae</taxon>
        <taxon>Entelegynae</taxon>
        <taxon>Araneoidea</taxon>
        <taxon>Araneidae</taxon>
        <taxon>Caerostris</taxon>
    </lineage>
</organism>
<accession>A0AAV4Y7W2</accession>